<name>A0ABY7EGL9_MYAAR</name>
<dbReference type="EMBL" id="CP111016">
    <property type="protein sequence ID" value="WAR06296.1"/>
    <property type="molecule type" value="Genomic_DNA"/>
</dbReference>
<gene>
    <name evidence="1" type="ORF">MAR_021665</name>
</gene>
<accession>A0ABY7EGL9</accession>
<evidence type="ECO:0000313" key="2">
    <source>
        <dbReference type="Proteomes" id="UP001164746"/>
    </source>
</evidence>
<reference evidence="1" key="1">
    <citation type="submission" date="2022-11" db="EMBL/GenBank/DDBJ databases">
        <title>Centuries of genome instability and evolution in soft-shell clam transmissible cancer (bioRxiv).</title>
        <authorList>
            <person name="Hart S.F.M."/>
            <person name="Yonemitsu M.A."/>
            <person name="Giersch R.M."/>
            <person name="Beal B.F."/>
            <person name="Arriagada G."/>
            <person name="Davis B.W."/>
            <person name="Ostrander E.A."/>
            <person name="Goff S.P."/>
            <person name="Metzger M.J."/>
        </authorList>
    </citation>
    <scope>NUCLEOTIDE SEQUENCE</scope>
    <source>
        <strain evidence="1">MELC-2E11</strain>
        <tissue evidence="1">Siphon/mantle</tissue>
    </source>
</reference>
<organism evidence="1 2">
    <name type="scientific">Mya arenaria</name>
    <name type="common">Soft-shell clam</name>
    <dbReference type="NCBI Taxonomy" id="6604"/>
    <lineage>
        <taxon>Eukaryota</taxon>
        <taxon>Metazoa</taxon>
        <taxon>Spiralia</taxon>
        <taxon>Lophotrochozoa</taxon>
        <taxon>Mollusca</taxon>
        <taxon>Bivalvia</taxon>
        <taxon>Autobranchia</taxon>
        <taxon>Heteroconchia</taxon>
        <taxon>Euheterodonta</taxon>
        <taxon>Imparidentia</taxon>
        <taxon>Neoheterodontei</taxon>
        <taxon>Myida</taxon>
        <taxon>Myoidea</taxon>
        <taxon>Myidae</taxon>
        <taxon>Mya</taxon>
    </lineage>
</organism>
<evidence type="ECO:0000313" key="1">
    <source>
        <dbReference type="EMBL" id="WAR06296.1"/>
    </source>
</evidence>
<proteinExistence type="predicted"/>
<sequence>MAVDGCILYIAMMKATIKEILCYLLLPLVANTVSGEVNLTASGSFIDNTYVVKTGSSIPLFQYAKMARAKKDRREDAENQDEQRKQA</sequence>
<dbReference type="Proteomes" id="UP001164746">
    <property type="component" value="Chromosome 5"/>
</dbReference>
<protein>
    <submittedName>
        <fullName evidence="1">Uncharacterized protein</fullName>
    </submittedName>
</protein>
<keyword evidence="2" id="KW-1185">Reference proteome</keyword>